<evidence type="ECO:0000313" key="1">
    <source>
        <dbReference type="EMBL" id="HHE56092.1"/>
    </source>
</evidence>
<name>A0A7V5H5H7_CALAY</name>
<dbReference type="Proteomes" id="UP000886111">
    <property type="component" value="Unassembled WGS sequence"/>
</dbReference>
<reference evidence="1" key="1">
    <citation type="journal article" date="2020" name="mSystems">
        <title>Genome- and Community-Level Interaction Insights into Carbon Utilization and Element Cycling Functions of Hydrothermarchaeota in Hydrothermal Sediment.</title>
        <authorList>
            <person name="Zhou Z."/>
            <person name="Liu Y."/>
            <person name="Xu W."/>
            <person name="Pan J."/>
            <person name="Luo Z.H."/>
            <person name="Li M."/>
        </authorList>
    </citation>
    <scope>NUCLEOTIDE SEQUENCE [LARGE SCALE GENOMIC DNA]</scope>
    <source>
        <strain evidence="1">HyVt-76</strain>
    </source>
</reference>
<dbReference type="AlphaFoldDB" id="A0A7V5H5H7"/>
<comment type="caution">
    <text evidence="1">The sequence shown here is derived from an EMBL/GenBank/DDBJ whole genome shotgun (WGS) entry which is preliminary data.</text>
</comment>
<dbReference type="EMBL" id="DRTD01000748">
    <property type="protein sequence ID" value="HHE56092.1"/>
    <property type="molecule type" value="Genomic_DNA"/>
</dbReference>
<sequence length="121" mass="14086">MTFQSPIDLKQLMRFIVSEKKLQANLVLDEGCFLETKDVKPLVKVINYILNYLKELSEHPIEIGLDLMHDKYLLSFLIYTESDSLPTVSESLQPVLDLYSAKLDFIHEKGKYVQFKIHIPK</sequence>
<gene>
    <name evidence="1" type="ORF">ENL21_09935</name>
</gene>
<proteinExistence type="predicted"/>
<organism evidence="1">
    <name type="scientific">Caldithrix abyssi</name>
    <dbReference type="NCBI Taxonomy" id="187145"/>
    <lineage>
        <taxon>Bacteria</taxon>
        <taxon>Pseudomonadati</taxon>
        <taxon>Calditrichota</taxon>
        <taxon>Calditrichia</taxon>
        <taxon>Calditrichales</taxon>
        <taxon>Calditrichaceae</taxon>
        <taxon>Caldithrix</taxon>
    </lineage>
</organism>
<accession>A0A7V5H5H7</accession>
<protein>
    <submittedName>
        <fullName evidence="1">Uncharacterized protein</fullName>
    </submittedName>
</protein>